<dbReference type="EC" id="2.7.7.38" evidence="4"/>
<name>A0A6S6SJP2_9BACT</name>
<keyword evidence="3" id="KW-0448">Lipopolysaccharide biosynthesis</keyword>
<keyword evidence="1 4" id="KW-0808">Transferase</keyword>
<dbReference type="EMBL" id="CACVAW010000010">
    <property type="protein sequence ID" value="CAA6803048.1"/>
    <property type="molecule type" value="Genomic_DNA"/>
</dbReference>
<reference evidence="4" key="1">
    <citation type="submission" date="2020-01" db="EMBL/GenBank/DDBJ databases">
        <authorList>
            <person name="Meier V. D."/>
            <person name="Meier V D."/>
        </authorList>
    </citation>
    <scope>NUCLEOTIDE SEQUENCE</scope>
    <source>
        <strain evidence="4">HLG_WM_MAG_12</strain>
    </source>
</reference>
<dbReference type="AlphaFoldDB" id="A0A6S6SJP2"/>
<protein>
    <submittedName>
        <fullName evidence="4">3-deoxy-manno-octulosonate cytidylyltransferase (EC)</fullName>
        <ecNumber evidence="4">2.7.7.38</ecNumber>
    </submittedName>
</protein>
<dbReference type="PANTHER" id="PTHR42866">
    <property type="entry name" value="3-DEOXY-MANNO-OCTULOSONATE CYTIDYLYLTRANSFERASE"/>
    <property type="match status" value="1"/>
</dbReference>
<organism evidence="4">
    <name type="scientific">uncultured Campylobacterales bacterium</name>
    <dbReference type="NCBI Taxonomy" id="352960"/>
    <lineage>
        <taxon>Bacteria</taxon>
        <taxon>Pseudomonadati</taxon>
        <taxon>Campylobacterota</taxon>
        <taxon>Epsilonproteobacteria</taxon>
        <taxon>Campylobacterales</taxon>
        <taxon>environmental samples</taxon>
    </lineage>
</organism>
<dbReference type="GO" id="GO:0005829">
    <property type="term" value="C:cytosol"/>
    <property type="evidence" value="ECO:0007669"/>
    <property type="project" value="TreeGrafter"/>
</dbReference>
<dbReference type="Pfam" id="PF02348">
    <property type="entry name" value="CTP_transf_3"/>
    <property type="match status" value="1"/>
</dbReference>
<dbReference type="CDD" id="cd02517">
    <property type="entry name" value="CMP-KDO-Synthetase"/>
    <property type="match status" value="1"/>
</dbReference>
<evidence type="ECO:0000256" key="1">
    <source>
        <dbReference type="ARBA" id="ARBA00022679"/>
    </source>
</evidence>
<dbReference type="SUPFAM" id="SSF53448">
    <property type="entry name" value="Nucleotide-diphospho-sugar transferases"/>
    <property type="match status" value="1"/>
</dbReference>
<dbReference type="GO" id="GO:0009103">
    <property type="term" value="P:lipopolysaccharide biosynthetic process"/>
    <property type="evidence" value="ECO:0007669"/>
    <property type="project" value="UniProtKB-KW"/>
</dbReference>
<dbReference type="NCBIfam" id="TIGR00466">
    <property type="entry name" value="kdsB"/>
    <property type="match status" value="1"/>
</dbReference>
<dbReference type="GO" id="GO:0008690">
    <property type="term" value="F:3-deoxy-manno-octulosonate cytidylyltransferase activity"/>
    <property type="evidence" value="ECO:0007669"/>
    <property type="project" value="UniProtKB-EC"/>
</dbReference>
<evidence type="ECO:0000313" key="4">
    <source>
        <dbReference type="EMBL" id="CAA6803048.1"/>
    </source>
</evidence>
<evidence type="ECO:0000256" key="2">
    <source>
        <dbReference type="ARBA" id="ARBA00022695"/>
    </source>
</evidence>
<evidence type="ECO:0000256" key="3">
    <source>
        <dbReference type="ARBA" id="ARBA00022985"/>
    </source>
</evidence>
<dbReference type="InterPro" id="IPR004528">
    <property type="entry name" value="KdsB"/>
</dbReference>
<accession>A0A6S6SJP2</accession>
<keyword evidence="2 4" id="KW-0548">Nucleotidyltransferase</keyword>
<dbReference type="Gene3D" id="3.90.550.10">
    <property type="entry name" value="Spore Coat Polysaccharide Biosynthesis Protein SpsA, Chain A"/>
    <property type="match status" value="1"/>
</dbReference>
<sequence>MIIIPARLGSTRFPKKILAKIGKYPMVVATAKRVESVDDVIVATDSEEVKQICAQYGVRAELTSVHHQSGTDRINEVVQSLGIDDNELVINVQADEPFIEPEILKELITKLKNLQKQKRDFIMASCAKSISKDEAKDPNLVKVILDKNNDAIYFSRSIIPYDRDSLYNKYLGHIGIYGFDAKSLNKFCSMQGTLEHIEKLEQLRVLENAQKIAIIEVKTKSFGIDTLADLQKALLL</sequence>
<dbReference type="PANTHER" id="PTHR42866:SF2">
    <property type="entry name" value="3-DEOXY-MANNO-OCTULOSONATE CYTIDYLYLTRANSFERASE, MITOCHONDRIAL"/>
    <property type="match status" value="1"/>
</dbReference>
<dbReference type="InterPro" id="IPR029044">
    <property type="entry name" value="Nucleotide-diphossugar_trans"/>
</dbReference>
<proteinExistence type="predicted"/>
<dbReference type="InterPro" id="IPR003329">
    <property type="entry name" value="Cytidylyl_trans"/>
</dbReference>
<dbReference type="NCBIfam" id="NF003952">
    <property type="entry name" value="PRK05450.1-5"/>
    <property type="match status" value="1"/>
</dbReference>
<gene>
    <name evidence="4" type="ORF">HELGO_WM2618</name>
</gene>